<name>A0A318NWE5_9ACTN</name>
<sequence>MIDALEQAEAAVVACFDASAWAASEPDLVAALDATHRLEQRLAAVKLTLVRELDGRGTATAQGASCTAVWLRDRLRLGVGAARRLVALAATFDTSPAGVRDALAGGLVDIEQVRVIAETVETVHTAAGPAAADKAVGVLVEWAAQFDATLLRKLGTRILDHVAPEVADAAAEAALRADESRAARDRHLTISEQPDGRLRLSGILDTEAAALLRATIDPLTAPTGPDDTRTPGQRRHDALADVCRLALRGGELPDHGGDPTQLVVTATYDGLTRQLSAGALDTGLHLTAEAVRRLACDAAVLPAILGSAGQPLDVGRQRRLITGPLRRALVLRDRGCAFPGCDRPPRWCDAHHIQHWTDGGPTCLANAVLLCGHHHRHVHHSDWTVHLANDGHPEFVPPAWLD</sequence>
<dbReference type="Proteomes" id="UP000248333">
    <property type="component" value="Unassembled WGS sequence"/>
</dbReference>
<organism evidence="2 3">
    <name type="scientific">Micromonospora arborensis</name>
    <dbReference type="NCBI Taxonomy" id="2116518"/>
    <lineage>
        <taxon>Bacteria</taxon>
        <taxon>Bacillati</taxon>
        <taxon>Actinomycetota</taxon>
        <taxon>Actinomycetes</taxon>
        <taxon>Micromonosporales</taxon>
        <taxon>Micromonosporaceae</taxon>
        <taxon>Micromonospora</taxon>
    </lineage>
</organism>
<dbReference type="GO" id="GO:0004519">
    <property type="term" value="F:endonuclease activity"/>
    <property type="evidence" value="ECO:0007669"/>
    <property type="project" value="UniProtKB-KW"/>
</dbReference>
<proteinExistence type="predicted"/>
<dbReference type="InterPro" id="IPR003615">
    <property type="entry name" value="HNH_nuc"/>
</dbReference>
<accession>A0A318NWE5</accession>
<dbReference type="InterPro" id="IPR003870">
    <property type="entry name" value="DUF222"/>
</dbReference>
<protein>
    <submittedName>
        <fullName evidence="2">HNH endonuclease</fullName>
    </submittedName>
</protein>
<keyword evidence="2" id="KW-0255">Endonuclease</keyword>
<gene>
    <name evidence="2" type="ORF">C7C45_02825</name>
</gene>
<dbReference type="RefSeq" id="WP_110562075.1">
    <property type="nucleotide sequence ID" value="NZ_PYBV01000003.1"/>
</dbReference>
<keyword evidence="3" id="KW-1185">Reference proteome</keyword>
<evidence type="ECO:0000259" key="1">
    <source>
        <dbReference type="SMART" id="SM00507"/>
    </source>
</evidence>
<dbReference type="CDD" id="cd00085">
    <property type="entry name" value="HNHc"/>
    <property type="match status" value="1"/>
</dbReference>
<evidence type="ECO:0000313" key="3">
    <source>
        <dbReference type="Proteomes" id="UP000248333"/>
    </source>
</evidence>
<feature type="domain" description="HNH nuclease" evidence="1">
    <location>
        <begin position="324"/>
        <end position="376"/>
    </location>
</feature>
<dbReference type="AlphaFoldDB" id="A0A318NWE5"/>
<evidence type="ECO:0000313" key="2">
    <source>
        <dbReference type="EMBL" id="PYC76090.1"/>
    </source>
</evidence>
<reference evidence="2 3" key="1">
    <citation type="submission" date="2018-03" db="EMBL/GenBank/DDBJ databases">
        <title>Bioinformatic expansion and discovery of thiopeptide antibiotics.</title>
        <authorList>
            <person name="Schwalen C.J."/>
            <person name="Hudson G.A."/>
            <person name="Mitchell D.A."/>
        </authorList>
    </citation>
    <scope>NUCLEOTIDE SEQUENCE [LARGE SCALE GENOMIC DNA]</scope>
    <source>
        <strain evidence="2 3">NRRL 8041</strain>
    </source>
</reference>
<keyword evidence="2" id="KW-0540">Nuclease</keyword>
<dbReference type="OrthoDB" id="3656171at2"/>
<comment type="caution">
    <text evidence="2">The sequence shown here is derived from an EMBL/GenBank/DDBJ whole genome shotgun (WGS) entry which is preliminary data.</text>
</comment>
<dbReference type="EMBL" id="PYBV01000003">
    <property type="protein sequence ID" value="PYC76090.1"/>
    <property type="molecule type" value="Genomic_DNA"/>
</dbReference>
<dbReference type="Pfam" id="PF02720">
    <property type="entry name" value="DUF222"/>
    <property type="match status" value="1"/>
</dbReference>
<keyword evidence="2" id="KW-0378">Hydrolase</keyword>
<dbReference type="SMART" id="SM00507">
    <property type="entry name" value="HNHc"/>
    <property type="match status" value="1"/>
</dbReference>
<feature type="non-terminal residue" evidence="2">
    <location>
        <position position="402"/>
    </location>
</feature>